<dbReference type="Gene3D" id="3.60.21.10">
    <property type="match status" value="1"/>
</dbReference>
<name>A0ABW5KG98_9SPHI</name>
<dbReference type="InterPro" id="IPR029052">
    <property type="entry name" value="Metallo-depent_PP-like"/>
</dbReference>
<dbReference type="InterPro" id="IPR051158">
    <property type="entry name" value="Metallophosphoesterase_sf"/>
</dbReference>
<dbReference type="Proteomes" id="UP001597545">
    <property type="component" value="Unassembled WGS sequence"/>
</dbReference>
<keyword evidence="3" id="KW-0472">Membrane</keyword>
<dbReference type="InterPro" id="IPR004843">
    <property type="entry name" value="Calcineurin-like_PHP"/>
</dbReference>
<evidence type="ECO:0000259" key="4">
    <source>
        <dbReference type="Pfam" id="PF00149"/>
    </source>
</evidence>
<evidence type="ECO:0000256" key="3">
    <source>
        <dbReference type="SAM" id="Phobius"/>
    </source>
</evidence>
<feature type="transmembrane region" description="Helical" evidence="3">
    <location>
        <begin position="107"/>
        <end position="124"/>
    </location>
</feature>
<keyword evidence="3" id="KW-1133">Transmembrane helix</keyword>
<keyword evidence="2" id="KW-0378">Hydrolase</keyword>
<dbReference type="PANTHER" id="PTHR31302:SF31">
    <property type="entry name" value="PHOSPHODIESTERASE YAEI"/>
    <property type="match status" value="1"/>
</dbReference>
<evidence type="ECO:0000313" key="5">
    <source>
        <dbReference type="EMBL" id="MFD2547861.1"/>
    </source>
</evidence>
<dbReference type="EMBL" id="JBHULR010000003">
    <property type="protein sequence ID" value="MFD2547861.1"/>
    <property type="molecule type" value="Genomic_DNA"/>
</dbReference>
<protein>
    <submittedName>
        <fullName evidence="5">Metallophosphoesterase</fullName>
    </submittedName>
</protein>
<dbReference type="CDD" id="cd07385">
    <property type="entry name" value="MPP_YkuE_C"/>
    <property type="match status" value="1"/>
</dbReference>
<keyword evidence="1" id="KW-0479">Metal-binding</keyword>
<evidence type="ECO:0000313" key="6">
    <source>
        <dbReference type="Proteomes" id="UP001597545"/>
    </source>
</evidence>
<organism evidence="5 6">
    <name type="scientific">Sphingobacterium suaedae</name>
    <dbReference type="NCBI Taxonomy" id="1686402"/>
    <lineage>
        <taxon>Bacteria</taxon>
        <taxon>Pseudomonadati</taxon>
        <taxon>Bacteroidota</taxon>
        <taxon>Sphingobacteriia</taxon>
        <taxon>Sphingobacteriales</taxon>
        <taxon>Sphingobacteriaceae</taxon>
        <taxon>Sphingobacterium</taxon>
    </lineage>
</organism>
<feature type="domain" description="Calcineurin-like phosphoesterase" evidence="4">
    <location>
        <begin position="150"/>
        <end position="330"/>
    </location>
</feature>
<sequence>MTKKLLFIPILFLLGDLYFYQAIATLYKSSFASLLYWGLDLCVLLFILALVWMRKTGKTIQMWIPRALTAFLLLFVPKLFASSVLVAEDVTRLLRGFPDRNMAISEVSLFLAMIIFVIIIFGLTHGRHFYKIRRETLYFSDLPSAFDGFTITQLSDIHSGSLTNRTGVKKGIDLANAQRSDLLLFTGDLVNNMASEMDPWIEDFTKLTAPYGKYAVLGNHDYGDYTRWENPSAQAANLRQLKEMHRNMGFQLLLNQAVTIHKQGQQISLIGVENWGKGGFHQYGDLQKATKQVPDDAFKILMSHDPSHWDEVTLDHHQHIHLTLAGHTHGLQFGVELFGFKWSPIQYFYKQWAGLYMKSDKYLYVNRGFGYHGLKGRVGVWPEITVLTLRRQGLQVVPQPQVSMQANS</sequence>
<accession>A0ABW5KG98</accession>
<reference evidence="6" key="1">
    <citation type="journal article" date="2019" name="Int. J. Syst. Evol. Microbiol.">
        <title>The Global Catalogue of Microorganisms (GCM) 10K type strain sequencing project: providing services to taxonomists for standard genome sequencing and annotation.</title>
        <authorList>
            <consortium name="The Broad Institute Genomics Platform"/>
            <consortium name="The Broad Institute Genome Sequencing Center for Infectious Disease"/>
            <person name="Wu L."/>
            <person name="Ma J."/>
        </authorList>
    </citation>
    <scope>NUCLEOTIDE SEQUENCE [LARGE SCALE GENOMIC DNA]</scope>
    <source>
        <strain evidence="6">KCTC 42662</strain>
    </source>
</reference>
<evidence type="ECO:0000256" key="2">
    <source>
        <dbReference type="ARBA" id="ARBA00022801"/>
    </source>
</evidence>
<keyword evidence="6" id="KW-1185">Reference proteome</keyword>
<keyword evidence="3" id="KW-0812">Transmembrane</keyword>
<dbReference type="RefSeq" id="WP_380903021.1">
    <property type="nucleotide sequence ID" value="NZ_JBHUEG010000007.1"/>
</dbReference>
<proteinExistence type="predicted"/>
<evidence type="ECO:0000256" key="1">
    <source>
        <dbReference type="ARBA" id="ARBA00022723"/>
    </source>
</evidence>
<dbReference type="SUPFAM" id="SSF56300">
    <property type="entry name" value="Metallo-dependent phosphatases"/>
    <property type="match status" value="1"/>
</dbReference>
<feature type="transmembrane region" description="Helical" evidence="3">
    <location>
        <begin position="34"/>
        <end position="52"/>
    </location>
</feature>
<gene>
    <name evidence="5" type="ORF">ACFSR5_09415</name>
</gene>
<dbReference type="Pfam" id="PF00149">
    <property type="entry name" value="Metallophos"/>
    <property type="match status" value="1"/>
</dbReference>
<comment type="caution">
    <text evidence="5">The sequence shown here is derived from an EMBL/GenBank/DDBJ whole genome shotgun (WGS) entry which is preliminary data.</text>
</comment>
<feature type="transmembrane region" description="Helical" evidence="3">
    <location>
        <begin position="64"/>
        <end position="87"/>
    </location>
</feature>
<dbReference type="PANTHER" id="PTHR31302">
    <property type="entry name" value="TRANSMEMBRANE PROTEIN WITH METALLOPHOSPHOESTERASE DOMAIN-RELATED"/>
    <property type="match status" value="1"/>
</dbReference>